<feature type="transmembrane region" description="Helical" evidence="1">
    <location>
        <begin position="43"/>
        <end position="64"/>
    </location>
</feature>
<feature type="transmembrane region" description="Helical" evidence="1">
    <location>
        <begin position="76"/>
        <end position="96"/>
    </location>
</feature>
<dbReference type="VEuPathDB" id="MicrosporidiaDB:EDEG_00019"/>
<comment type="caution">
    <text evidence="2">The sequence shown here is derived from an EMBL/GenBank/DDBJ whole genome shotgun (WGS) entry which is preliminary data.</text>
</comment>
<gene>
    <name evidence="2" type="ORF">EDEG_00019</name>
</gene>
<keyword evidence="1" id="KW-0812">Transmembrane</keyword>
<dbReference type="InParanoid" id="J9D1H3"/>
<dbReference type="Proteomes" id="UP000003163">
    <property type="component" value="Unassembled WGS sequence"/>
</dbReference>
<keyword evidence="1" id="KW-0472">Membrane</keyword>
<feature type="transmembrane region" description="Helical" evidence="1">
    <location>
        <begin position="12"/>
        <end position="31"/>
    </location>
</feature>
<protein>
    <submittedName>
        <fullName evidence="2">Uncharacterized protein</fullName>
    </submittedName>
</protein>
<evidence type="ECO:0000256" key="1">
    <source>
        <dbReference type="SAM" id="Phobius"/>
    </source>
</evidence>
<dbReference type="AlphaFoldDB" id="J9D1H3"/>
<reference evidence="2 3" key="1">
    <citation type="submission" date="2011-08" db="EMBL/GenBank/DDBJ databases">
        <authorList>
            <person name="Liu Z.J."/>
            <person name="Shi F.L."/>
            <person name="Lu J.Q."/>
            <person name="Li M."/>
            <person name="Wang Z.L."/>
        </authorList>
    </citation>
    <scope>NUCLEOTIDE SEQUENCE [LARGE SCALE GENOMIC DNA]</scope>
    <source>
        <strain evidence="2 3">USNM 41457</strain>
    </source>
</reference>
<proteinExistence type="predicted"/>
<organism evidence="2 3">
    <name type="scientific">Edhazardia aedis (strain USNM 41457)</name>
    <name type="common">Microsporidian parasite</name>
    <dbReference type="NCBI Taxonomy" id="1003232"/>
    <lineage>
        <taxon>Eukaryota</taxon>
        <taxon>Fungi</taxon>
        <taxon>Fungi incertae sedis</taxon>
        <taxon>Microsporidia</taxon>
        <taxon>Edhazardia</taxon>
    </lineage>
</organism>
<evidence type="ECO:0000313" key="3">
    <source>
        <dbReference type="Proteomes" id="UP000003163"/>
    </source>
</evidence>
<dbReference type="HOGENOM" id="CLU_2121036_0_0_1"/>
<reference evidence="3" key="2">
    <citation type="submission" date="2015-07" db="EMBL/GenBank/DDBJ databases">
        <title>Contrasting host-pathogen interactions and genome evolution in two generalist and specialist microsporidian pathogens of mosquitoes.</title>
        <authorList>
            <consortium name="The Broad Institute Genomics Platform"/>
            <consortium name="The Broad Institute Genome Sequencing Center for Infectious Disease"/>
            <person name="Cuomo C.A."/>
            <person name="Sanscrainte N.D."/>
            <person name="Goldberg J.M."/>
            <person name="Heiman D."/>
            <person name="Young S."/>
            <person name="Zeng Q."/>
            <person name="Becnel J.J."/>
            <person name="Birren B.W."/>
        </authorList>
    </citation>
    <scope>NUCLEOTIDE SEQUENCE [LARGE SCALE GENOMIC DNA]</scope>
    <source>
        <strain evidence="3">USNM 41457</strain>
    </source>
</reference>
<accession>J9D1H3</accession>
<sequence>MNVENNIICETGVFKNTLLLLFCQAIVFFLLSMKFKYNKYIQYYGFFICIGIKIIHMQEILYFKQKKSPFISEITYFFYILLALISSIHTSFDFLISSRSIFGEKRENFISSSL</sequence>
<evidence type="ECO:0000313" key="2">
    <source>
        <dbReference type="EMBL" id="EJW01686.1"/>
    </source>
</evidence>
<keyword evidence="1" id="KW-1133">Transmembrane helix</keyword>
<keyword evidence="3" id="KW-1185">Reference proteome</keyword>
<dbReference type="EMBL" id="AFBI03000001">
    <property type="protein sequence ID" value="EJW01686.1"/>
    <property type="molecule type" value="Genomic_DNA"/>
</dbReference>
<name>J9D1H3_EDHAE</name>